<dbReference type="Gene3D" id="1.10.357.10">
    <property type="entry name" value="Tetracycline Repressor, domain 2"/>
    <property type="match status" value="1"/>
</dbReference>
<evidence type="ECO:0000313" key="6">
    <source>
        <dbReference type="EMBL" id="MFC5451811.1"/>
    </source>
</evidence>
<evidence type="ECO:0000259" key="5">
    <source>
        <dbReference type="PROSITE" id="PS50977"/>
    </source>
</evidence>
<keyword evidence="1" id="KW-0805">Transcription regulation</keyword>
<sequence>MDDAVKIRILNEAAALFGSKGYRNVTLSELATRLGMSKKTLYQYFSGKEEIAEAVLDLTLQAIASGIAERMQQAGSGDPLQILQTTFEHIKNEIVKLHPLFLEDIQKYVPRLWTRLEMFRSRQLMFLEQLLKQAMQAGRIRQVDTSLVTAIMLECIQHIVKPDFAAKHEAPIMQVADTLFSLFLDGLRID</sequence>
<evidence type="ECO:0000313" key="7">
    <source>
        <dbReference type="Proteomes" id="UP001596044"/>
    </source>
</evidence>
<accession>A0ABW0KFP7</accession>
<feature type="domain" description="HTH tetR-type" evidence="5">
    <location>
        <begin position="3"/>
        <end position="63"/>
    </location>
</feature>
<keyword evidence="7" id="KW-1185">Reference proteome</keyword>
<dbReference type="Proteomes" id="UP001596044">
    <property type="component" value="Unassembled WGS sequence"/>
</dbReference>
<dbReference type="Pfam" id="PF00440">
    <property type="entry name" value="TetR_N"/>
    <property type="match status" value="1"/>
</dbReference>
<dbReference type="PRINTS" id="PR00455">
    <property type="entry name" value="HTHTETR"/>
</dbReference>
<feature type="DNA-binding region" description="H-T-H motif" evidence="4">
    <location>
        <begin position="26"/>
        <end position="45"/>
    </location>
</feature>
<evidence type="ECO:0000256" key="2">
    <source>
        <dbReference type="ARBA" id="ARBA00023125"/>
    </source>
</evidence>
<dbReference type="InterPro" id="IPR009057">
    <property type="entry name" value="Homeodomain-like_sf"/>
</dbReference>
<dbReference type="RefSeq" id="WP_270879982.1">
    <property type="nucleotide sequence ID" value="NZ_JAQFVF010000027.1"/>
</dbReference>
<dbReference type="Gene3D" id="1.10.10.60">
    <property type="entry name" value="Homeodomain-like"/>
    <property type="match status" value="1"/>
</dbReference>
<dbReference type="PANTHER" id="PTHR30055:SF234">
    <property type="entry name" value="HTH-TYPE TRANSCRIPTIONAL REGULATOR BETI"/>
    <property type="match status" value="1"/>
</dbReference>
<reference evidence="7" key="1">
    <citation type="journal article" date="2019" name="Int. J. Syst. Evol. Microbiol.">
        <title>The Global Catalogue of Microorganisms (GCM) 10K type strain sequencing project: providing services to taxonomists for standard genome sequencing and annotation.</title>
        <authorList>
            <consortium name="The Broad Institute Genomics Platform"/>
            <consortium name="The Broad Institute Genome Sequencing Center for Infectious Disease"/>
            <person name="Wu L."/>
            <person name="Ma J."/>
        </authorList>
    </citation>
    <scope>NUCLEOTIDE SEQUENCE [LARGE SCALE GENOMIC DNA]</scope>
    <source>
        <strain evidence="7">KACC 11904</strain>
    </source>
</reference>
<protein>
    <submittedName>
        <fullName evidence="6">TetR/AcrR family transcriptional regulator</fullName>
    </submittedName>
</protein>
<dbReference type="InterPro" id="IPR001647">
    <property type="entry name" value="HTH_TetR"/>
</dbReference>
<evidence type="ECO:0000256" key="1">
    <source>
        <dbReference type="ARBA" id="ARBA00023015"/>
    </source>
</evidence>
<comment type="caution">
    <text evidence="6">The sequence shown here is derived from an EMBL/GenBank/DDBJ whole genome shotgun (WGS) entry which is preliminary data.</text>
</comment>
<dbReference type="InterPro" id="IPR050109">
    <property type="entry name" value="HTH-type_TetR-like_transc_reg"/>
</dbReference>
<dbReference type="InterPro" id="IPR036271">
    <property type="entry name" value="Tet_transcr_reg_TetR-rel_C_sf"/>
</dbReference>
<evidence type="ECO:0000256" key="4">
    <source>
        <dbReference type="PROSITE-ProRule" id="PRU00335"/>
    </source>
</evidence>
<name>A0ABW0KFP7_9BACL</name>
<dbReference type="EMBL" id="JBHSMJ010000040">
    <property type="protein sequence ID" value="MFC5451811.1"/>
    <property type="molecule type" value="Genomic_DNA"/>
</dbReference>
<keyword evidence="3" id="KW-0804">Transcription</keyword>
<dbReference type="PROSITE" id="PS50977">
    <property type="entry name" value="HTH_TETR_2"/>
    <property type="match status" value="1"/>
</dbReference>
<proteinExistence type="predicted"/>
<dbReference type="InterPro" id="IPR001387">
    <property type="entry name" value="Cro/C1-type_HTH"/>
</dbReference>
<organism evidence="6 7">
    <name type="scientific">Paenibacillus aestuarii</name>
    <dbReference type="NCBI Taxonomy" id="516965"/>
    <lineage>
        <taxon>Bacteria</taxon>
        <taxon>Bacillati</taxon>
        <taxon>Bacillota</taxon>
        <taxon>Bacilli</taxon>
        <taxon>Bacillales</taxon>
        <taxon>Paenibacillaceae</taxon>
        <taxon>Paenibacillus</taxon>
    </lineage>
</organism>
<dbReference type="SUPFAM" id="SSF46689">
    <property type="entry name" value="Homeodomain-like"/>
    <property type="match status" value="1"/>
</dbReference>
<keyword evidence="2 4" id="KW-0238">DNA-binding</keyword>
<evidence type="ECO:0000256" key="3">
    <source>
        <dbReference type="ARBA" id="ARBA00023163"/>
    </source>
</evidence>
<dbReference type="SUPFAM" id="SSF48498">
    <property type="entry name" value="Tetracyclin repressor-like, C-terminal domain"/>
    <property type="match status" value="1"/>
</dbReference>
<dbReference type="PANTHER" id="PTHR30055">
    <property type="entry name" value="HTH-TYPE TRANSCRIPTIONAL REGULATOR RUTR"/>
    <property type="match status" value="1"/>
</dbReference>
<dbReference type="CDD" id="cd00093">
    <property type="entry name" value="HTH_XRE"/>
    <property type="match status" value="1"/>
</dbReference>
<gene>
    <name evidence="6" type="ORF">ACFPOG_26780</name>
</gene>